<keyword evidence="1" id="KW-0862">Zinc</keyword>
<dbReference type="Gene3D" id="3.30.160.60">
    <property type="entry name" value="Classic Zinc Finger"/>
    <property type="match status" value="1"/>
</dbReference>
<reference evidence="4" key="1">
    <citation type="journal article" date="2019" name="Nat. Commun.">
        <title>Genome-wide association mapping of date palm fruit traits.</title>
        <authorList>
            <person name="Hazzouri K.M."/>
            <person name="Gros-Balthazard M."/>
            <person name="Flowers J.M."/>
            <person name="Copetti D."/>
            <person name="Lemansour A."/>
            <person name="Lebrun M."/>
            <person name="Masmoudi K."/>
            <person name="Ferrand S."/>
            <person name="Dhar M.I."/>
            <person name="Fresquez Z.A."/>
            <person name="Rosas U."/>
            <person name="Zhang J."/>
            <person name="Talag J."/>
            <person name="Lee S."/>
            <person name="Kudrna D."/>
            <person name="Powell R.F."/>
            <person name="Leitch I.J."/>
            <person name="Krueger R.R."/>
            <person name="Wing R.A."/>
            <person name="Amiri K.M.A."/>
            <person name="Purugganan M.D."/>
        </authorList>
    </citation>
    <scope>NUCLEOTIDE SEQUENCE [LARGE SCALE GENOMIC DNA]</scope>
    <source>
        <strain evidence="4">cv. Khalas</strain>
    </source>
</reference>
<evidence type="ECO:0000256" key="2">
    <source>
        <dbReference type="SAM" id="MobiDB-lite"/>
    </source>
</evidence>
<dbReference type="PANTHER" id="PTHR46326:SF2">
    <property type="entry name" value="ZINC FINGER PROTEIN ZAT1-RELATED"/>
    <property type="match status" value="1"/>
</dbReference>
<feature type="domain" description="C2H2-type" evidence="3">
    <location>
        <begin position="287"/>
        <end position="309"/>
    </location>
</feature>
<feature type="domain" description="C2H2-type" evidence="3">
    <location>
        <begin position="232"/>
        <end position="259"/>
    </location>
</feature>
<gene>
    <name evidence="5" type="primary">LOC103705203</name>
</gene>
<dbReference type="KEGG" id="pda:103705203"/>
<dbReference type="PROSITE" id="PS50157">
    <property type="entry name" value="ZINC_FINGER_C2H2_2"/>
    <property type="match status" value="3"/>
</dbReference>
<feature type="compositionally biased region" description="Acidic residues" evidence="2">
    <location>
        <begin position="184"/>
        <end position="209"/>
    </location>
</feature>
<reference evidence="5" key="2">
    <citation type="submission" date="2025-08" db="UniProtKB">
        <authorList>
            <consortium name="RefSeq"/>
        </authorList>
    </citation>
    <scope>IDENTIFICATION</scope>
    <source>
        <tissue evidence="5">Young leaves</tissue>
    </source>
</reference>
<proteinExistence type="predicted"/>
<dbReference type="GO" id="GO:0008270">
    <property type="term" value="F:zinc ion binding"/>
    <property type="evidence" value="ECO:0007669"/>
    <property type="project" value="UniProtKB-KW"/>
</dbReference>
<keyword evidence="1" id="KW-0479">Metal-binding</keyword>
<dbReference type="InterPro" id="IPR036236">
    <property type="entry name" value="Znf_C2H2_sf"/>
</dbReference>
<dbReference type="GeneID" id="103705203"/>
<dbReference type="PROSITE" id="PS00028">
    <property type="entry name" value="ZINC_FINGER_C2H2_1"/>
    <property type="match status" value="3"/>
</dbReference>
<dbReference type="GO" id="GO:0006355">
    <property type="term" value="P:regulation of DNA-templated transcription"/>
    <property type="evidence" value="ECO:0007669"/>
    <property type="project" value="InterPro"/>
</dbReference>
<dbReference type="Proteomes" id="UP000228380">
    <property type="component" value="Chromosome 2"/>
</dbReference>
<keyword evidence="1" id="KW-0863">Zinc-finger</keyword>
<dbReference type="InterPro" id="IPR013087">
    <property type="entry name" value="Znf_C2H2_type"/>
</dbReference>
<feature type="compositionally biased region" description="Low complexity" evidence="2">
    <location>
        <begin position="46"/>
        <end position="59"/>
    </location>
</feature>
<dbReference type="Pfam" id="PF13912">
    <property type="entry name" value="zf-C2H2_6"/>
    <property type="match status" value="3"/>
</dbReference>
<organism evidence="4 5">
    <name type="scientific">Phoenix dactylifera</name>
    <name type="common">Date palm</name>
    <dbReference type="NCBI Taxonomy" id="42345"/>
    <lineage>
        <taxon>Eukaryota</taxon>
        <taxon>Viridiplantae</taxon>
        <taxon>Streptophyta</taxon>
        <taxon>Embryophyta</taxon>
        <taxon>Tracheophyta</taxon>
        <taxon>Spermatophyta</taxon>
        <taxon>Magnoliopsida</taxon>
        <taxon>Liliopsida</taxon>
        <taxon>Arecaceae</taxon>
        <taxon>Coryphoideae</taxon>
        <taxon>Phoeniceae</taxon>
        <taxon>Phoenix</taxon>
    </lineage>
</organism>
<feature type="region of interest" description="Disordered" evidence="2">
    <location>
        <begin position="180"/>
        <end position="230"/>
    </location>
</feature>
<feature type="domain" description="C2H2-type" evidence="3">
    <location>
        <begin position="4"/>
        <end position="26"/>
    </location>
</feature>
<dbReference type="AlphaFoldDB" id="A0A8B7BWX5"/>
<protein>
    <submittedName>
        <fullName evidence="5">Zinc finger protein ZAT9-like</fullName>
    </submittedName>
</protein>
<dbReference type="SUPFAM" id="SSF57667">
    <property type="entry name" value="beta-beta-alpha zinc fingers"/>
    <property type="match status" value="1"/>
</dbReference>
<evidence type="ECO:0000259" key="3">
    <source>
        <dbReference type="PROSITE" id="PS50157"/>
    </source>
</evidence>
<evidence type="ECO:0000313" key="4">
    <source>
        <dbReference type="Proteomes" id="UP000228380"/>
    </source>
</evidence>
<evidence type="ECO:0000313" key="5">
    <source>
        <dbReference type="RefSeq" id="XP_008787063.2"/>
    </source>
</evidence>
<accession>A0A8B7BWX5</accession>
<dbReference type="InterPro" id="IPR044303">
    <property type="entry name" value="ZAT1/4/9"/>
</dbReference>
<feature type="region of interest" description="Disordered" evidence="2">
    <location>
        <begin position="46"/>
        <end position="71"/>
    </location>
</feature>
<sequence length="378" mass="40772">MEKHACKLCFRRFANGRALGGHMRSHVTLATPAAKAQLFHDSSASSTSAFSREAPAAAAEEVEERGGDVEGKGIGLCYGLRENPRKSFRLVDPEFSWSLAAVEAGSSSIVQDRESETESSHLIPTSPSHPRRSKRPRRAPPPPPPEHPEPEPVSSVSDTTPEEDVALSLMMLSRDIWTKTKTEAEDEDEEQRSNGWDEEDDAEEEEEEGQIVAGRSRPLPPPAGAARGRSKYQCGTCKKVFRSYQALGGHRASHKKSRGGCIPAVQAQIHDAESSEGNADRGPSKVHECPFCFRVFSSGQALGGHKRSHLVSSAAATTTISISSPAPLPPSPSFPRIIAKCGGNFSFIDLNLPAPIEDDVELSAVSDAEFIIANRTSN</sequence>
<name>A0A8B7BWX5_PHODC</name>
<dbReference type="SMART" id="SM00355">
    <property type="entry name" value="ZnF_C2H2"/>
    <property type="match status" value="3"/>
</dbReference>
<evidence type="ECO:0000256" key="1">
    <source>
        <dbReference type="PROSITE-ProRule" id="PRU00042"/>
    </source>
</evidence>
<dbReference type="PANTHER" id="PTHR46326">
    <property type="entry name" value="ZINC FINGER PROTEIN ZAT1-RELATED"/>
    <property type="match status" value="1"/>
</dbReference>
<feature type="region of interest" description="Disordered" evidence="2">
    <location>
        <begin position="109"/>
        <end position="161"/>
    </location>
</feature>
<feature type="compositionally biased region" description="Basic residues" evidence="2">
    <location>
        <begin position="129"/>
        <end position="138"/>
    </location>
</feature>
<dbReference type="OrthoDB" id="9411774at2759"/>
<keyword evidence="4" id="KW-1185">Reference proteome</keyword>
<dbReference type="RefSeq" id="XP_008787063.2">
    <property type="nucleotide sequence ID" value="XM_008788841.4"/>
</dbReference>